<organism evidence="2 3">
    <name type="scientific">Galbibacter orientalis DSM 19592</name>
    <dbReference type="NCBI Taxonomy" id="926559"/>
    <lineage>
        <taxon>Bacteria</taxon>
        <taxon>Pseudomonadati</taxon>
        <taxon>Bacteroidota</taxon>
        <taxon>Flavobacteriia</taxon>
        <taxon>Flavobacteriales</taxon>
        <taxon>Flavobacteriaceae</taxon>
        <taxon>Galbibacter</taxon>
    </lineage>
</organism>
<feature type="transmembrane region" description="Helical" evidence="1">
    <location>
        <begin position="122"/>
        <end position="140"/>
    </location>
</feature>
<name>I3C998_9FLAO</name>
<evidence type="ECO:0000256" key="1">
    <source>
        <dbReference type="SAM" id="Phobius"/>
    </source>
</evidence>
<evidence type="ECO:0008006" key="4">
    <source>
        <dbReference type="Google" id="ProtNLM"/>
    </source>
</evidence>
<dbReference type="eggNOG" id="ENOG502ZWR1">
    <property type="taxonomic scope" value="Bacteria"/>
</dbReference>
<protein>
    <recommendedName>
        <fullName evidence="4">GTP-binding protein</fullName>
    </recommendedName>
</protein>
<keyword evidence="1" id="KW-1133">Transmembrane helix</keyword>
<dbReference type="RefSeq" id="WP_008614282.1">
    <property type="nucleotide sequence ID" value="NZ_JH651379.1"/>
</dbReference>
<proteinExistence type="predicted"/>
<accession>I3C998</accession>
<dbReference type="OrthoDB" id="1451346at2"/>
<reference evidence="2 3" key="1">
    <citation type="submission" date="2012-02" db="EMBL/GenBank/DDBJ databases">
        <title>Improved High-Quality Draft genome of Joostella marina DSM 19592.</title>
        <authorList>
            <consortium name="US DOE Joint Genome Institute (JGI-PGF)"/>
            <person name="Lucas S."/>
            <person name="Copeland A."/>
            <person name="Lapidus A."/>
            <person name="Bruce D."/>
            <person name="Goodwin L."/>
            <person name="Pitluck S."/>
            <person name="Peters L."/>
            <person name="Chertkov O."/>
            <person name="Ovchinnikova G."/>
            <person name="Kyrpides N."/>
            <person name="Mavromatis K."/>
            <person name="Detter J.C."/>
            <person name="Han C."/>
            <person name="Land M."/>
            <person name="Hauser L."/>
            <person name="Markowitz V."/>
            <person name="Cheng J.-F."/>
            <person name="Hugenholtz P."/>
            <person name="Woyke T."/>
            <person name="Wu D."/>
            <person name="Tindall B."/>
            <person name="Brambilla E."/>
            <person name="Klenk H.-P."/>
            <person name="Eisen J.A."/>
        </authorList>
    </citation>
    <scope>NUCLEOTIDE SEQUENCE [LARGE SCALE GENOMIC DNA]</scope>
    <source>
        <strain evidence="2 3">DSM 19592</strain>
    </source>
</reference>
<feature type="transmembrane region" description="Helical" evidence="1">
    <location>
        <begin position="88"/>
        <end position="110"/>
    </location>
</feature>
<dbReference type="AlphaFoldDB" id="I3C998"/>
<evidence type="ECO:0000313" key="2">
    <source>
        <dbReference type="EMBL" id="EIJ40191.1"/>
    </source>
</evidence>
<gene>
    <name evidence="2" type="ORF">JoomaDRAFT_3245</name>
</gene>
<keyword evidence="1" id="KW-0812">Transmembrane</keyword>
<dbReference type="Proteomes" id="UP000004690">
    <property type="component" value="Unassembled WGS sequence"/>
</dbReference>
<dbReference type="EMBL" id="JH651379">
    <property type="protein sequence ID" value="EIJ40191.1"/>
    <property type="molecule type" value="Genomic_DNA"/>
</dbReference>
<keyword evidence="1" id="KW-0472">Membrane</keyword>
<dbReference type="STRING" id="926559.JoomaDRAFT_3245"/>
<evidence type="ECO:0000313" key="3">
    <source>
        <dbReference type="Proteomes" id="UP000004690"/>
    </source>
</evidence>
<sequence>MSTTNTVVLRPRFKKNLPFHNETILKAFENSNKDNIDFVVTRIDDHVFIKYPKAKQHFWSPQLHLEINEQPEKDSCLLYGLFGPNPTVWSMFMFLHFMVGTLFLAIGVWAYSNWSIDNPYKVQLLIMGVLVLIWVALYFIGSIGKYSSKEEMQALYNFMNVLIENEKIRDKK</sequence>
<keyword evidence="3" id="KW-1185">Reference proteome</keyword>
<dbReference type="HOGENOM" id="CLU_130847_0_0_10"/>